<dbReference type="AlphaFoldDB" id="A0A8H6YZM2"/>
<evidence type="ECO:0000313" key="2">
    <source>
        <dbReference type="EMBL" id="KAF7367669.1"/>
    </source>
</evidence>
<feature type="region of interest" description="Disordered" evidence="1">
    <location>
        <begin position="343"/>
        <end position="373"/>
    </location>
</feature>
<evidence type="ECO:0000313" key="3">
    <source>
        <dbReference type="Proteomes" id="UP000623467"/>
    </source>
</evidence>
<proteinExistence type="predicted"/>
<feature type="region of interest" description="Disordered" evidence="1">
    <location>
        <begin position="1"/>
        <end position="22"/>
    </location>
</feature>
<protein>
    <submittedName>
        <fullName evidence="2">Uncharacterized protein</fullName>
    </submittedName>
</protein>
<organism evidence="2 3">
    <name type="scientific">Mycena sanguinolenta</name>
    <dbReference type="NCBI Taxonomy" id="230812"/>
    <lineage>
        <taxon>Eukaryota</taxon>
        <taxon>Fungi</taxon>
        <taxon>Dikarya</taxon>
        <taxon>Basidiomycota</taxon>
        <taxon>Agaricomycotina</taxon>
        <taxon>Agaricomycetes</taxon>
        <taxon>Agaricomycetidae</taxon>
        <taxon>Agaricales</taxon>
        <taxon>Marasmiineae</taxon>
        <taxon>Mycenaceae</taxon>
        <taxon>Mycena</taxon>
    </lineage>
</organism>
<comment type="caution">
    <text evidence="2">The sequence shown here is derived from an EMBL/GenBank/DDBJ whole genome shotgun (WGS) entry which is preliminary data.</text>
</comment>
<dbReference type="OrthoDB" id="3058977at2759"/>
<feature type="region of interest" description="Disordered" evidence="1">
    <location>
        <begin position="473"/>
        <end position="579"/>
    </location>
</feature>
<sequence>MARMGRSKPSAHATRNPGKRVQLSRRRLGLSGAERVNAAIKMLESRQRKHDYEEAIDQFFLYRDTEISRIAKAHGKSERVVRNLLCHKTQYKTQRKKTLRNAILHDRALKAKESGESKRLGDYQEELQEDVDEGIADVPRESLGEEEYKRLMDQLEEHRKTKKRGVRMTAKAAATDARQTAVRVGEELIDLHERTGVRAFAVFSRGNGDDAALPHYVESVSKPYAGLSASRALVTMVARKKNDINSVRSFVAKVVQDGLREIKNNGTLHMEYVNYDSAIRAELGVEMKGWPSDIPVERAANMAVESARRIRDGFKSGAIHWAWIPKAERDALIARLNAERAAGDGSLRKRAQRSDKGILRGPRKSAAATPTPSTATQAAATFAPGCSSALENATAAPVTTAAPVPTTVPVADAVLVTTAATATPDNAVAPSQCSTVGVEDLLSLPAYTFDLNLHVNLDLDALEREMAALGYFPPPPAAQGVDGLTHGPDDGPTGIRLPPLPSSPSRTPLAPSSTANAAAGSKRPSTTAVDGGPAKKKRKVRKDAGKKRVSGENEGLQVVQQKKPRKKRSDAGRLRGPRA</sequence>
<feature type="compositionally biased region" description="Basic residues" evidence="1">
    <location>
        <begin position="534"/>
        <end position="548"/>
    </location>
</feature>
<accession>A0A8H6YZM2</accession>
<name>A0A8H6YZM2_9AGAR</name>
<reference evidence="2" key="1">
    <citation type="submission" date="2020-05" db="EMBL/GenBank/DDBJ databases">
        <title>Mycena genomes resolve the evolution of fungal bioluminescence.</title>
        <authorList>
            <person name="Tsai I.J."/>
        </authorList>
    </citation>
    <scope>NUCLEOTIDE SEQUENCE</scope>
    <source>
        <strain evidence="2">160909Yilan</strain>
    </source>
</reference>
<feature type="compositionally biased region" description="Low complexity" evidence="1">
    <location>
        <begin position="503"/>
        <end position="515"/>
    </location>
</feature>
<keyword evidence="3" id="KW-1185">Reference proteome</keyword>
<dbReference type="Proteomes" id="UP000623467">
    <property type="component" value="Unassembled WGS sequence"/>
</dbReference>
<evidence type="ECO:0000256" key="1">
    <source>
        <dbReference type="SAM" id="MobiDB-lite"/>
    </source>
</evidence>
<gene>
    <name evidence="2" type="ORF">MSAN_00830600</name>
</gene>
<dbReference type="EMBL" id="JACAZH010000005">
    <property type="protein sequence ID" value="KAF7367669.1"/>
    <property type="molecule type" value="Genomic_DNA"/>
</dbReference>